<dbReference type="PANTHER" id="PTHR21363:SF0">
    <property type="entry name" value="PREPHENATE DEHYDROGENASE [NADP(+)]"/>
    <property type="match status" value="1"/>
</dbReference>
<dbReference type="HOGENOM" id="CLU_055968_2_1_9"/>
<dbReference type="eggNOG" id="COG0287">
    <property type="taxonomic scope" value="Bacteria"/>
</dbReference>
<evidence type="ECO:0000256" key="3">
    <source>
        <dbReference type="ARBA" id="ARBA00012068"/>
    </source>
</evidence>
<dbReference type="FunFam" id="1.10.3660.10:FF:000003">
    <property type="entry name" value="Prephenate dehydrogenase"/>
    <property type="match status" value="1"/>
</dbReference>
<keyword evidence="7" id="KW-0560">Oxidoreductase</keyword>
<feature type="domain" description="Prephenate/arogenate dehydrogenase" evidence="12">
    <location>
        <begin position="20"/>
        <end position="311"/>
    </location>
</feature>
<proteinExistence type="inferred from homology"/>
<evidence type="ECO:0000256" key="7">
    <source>
        <dbReference type="ARBA" id="ARBA00023002"/>
    </source>
</evidence>
<dbReference type="NCBIfam" id="NF005107">
    <property type="entry name" value="PRK06545.1-5"/>
    <property type="match status" value="1"/>
</dbReference>
<keyword evidence="11" id="KW-0472">Membrane</keyword>
<evidence type="ECO:0000259" key="12">
    <source>
        <dbReference type="PROSITE" id="PS51176"/>
    </source>
</evidence>
<dbReference type="Proteomes" id="UP000002865">
    <property type="component" value="Chromosome"/>
</dbReference>
<comment type="pathway">
    <text evidence="1">Amino-acid biosynthesis; L-tyrosine biosynthesis; (4-hydroxyphenyl)pyruvate from prephenate (NAD(+) route): step 1/1.</text>
</comment>
<dbReference type="Gene3D" id="3.40.50.720">
    <property type="entry name" value="NAD(P)-binding Rossmann-like Domain"/>
    <property type="match status" value="1"/>
</dbReference>
<evidence type="ECO:0000256" key="10">
    <source>
        <dbReference type="ARBA" id="ARBA00049260"/>
    </source>
</evidence>
<sequence>MLSTGTLRRIFKRKSFPLEKKVVYIAGLGLIGASLALGIKRAHPNVTVLGYNRSEASRTIALERGMVDQVTDDFAAFASLADIIILALPIKQTKSYLETLADLNLKDQVLVTDAGSTKAEIVAQAEKVFTDKAVRFVGGHPMAGSHKTGAAAADATLFENAYYIFTPSSLTTGGAMEELKELLSGLGSRFIEIDAAEHDRVTSQISHFPHILASTLVEQAVAYGEEHEMTRRFAAGGFRDMTRIAESEPGMWTSILLSNPQAILERIEDFKDRLDQVAETIQADNEEAIWSFFHEGRKHRKEMQIHQRAGRDSAYDLFIDVPDKEGVILEILKIVQGISLVNIHINEENREDIHGILQLTFKNAEDQERAQTLISQATSYTALAR</sequence>
<accession>I1ZLE0</accession>
<dbReference type="Pfam" id="PF02153">
    <property type="entry name" value="PDH_N"/>
    <property type="match status" value="1"/>
</dbReference>
<dbReference type="PANTHER" id="PTHR21363">
    <property type="entry name" value="PREPHENATE DEHYDROGENASE"/>
    <property type="match status" value="1"/>
</dbReference>
<dbReference type="STRING" id="1114965.Spaf_0863"/>
<keyword evidence="11" id="KW-1133">Transmembrane helix</keyword>
<keyword evidence="9" id="KW-0057">Aromatic amino acid biosynthesis</keyword>
<dbReference type="Gene3D" id="1.10.3660.10">
    <property type="entry name" value="6-phosphogluconate dehydrogenase C-terminal like domain"/>
    <property type="match status" value="1"/>
</dbReference>
<evidence type="ECO:0000256" key="6">
    <source>
        <dbReference type="ARBA" id="ARBA00022605"/>
    </source>
</evidence>
<dbReference type="KEGG" id="scf:Spaf_0863"/>
<evidence type="ECO:0000313" key="14">
    <source>
        <dbReference type="Proteomes" id="UP000002865"/>
    </source>
</evidence>
<gene>
    <name evidence="13" type="ORF">Spaf_0863</name>
</gene>
<evidence type="ECO:0000256" key="2">
    <source>
        <dbReference type="ARBA" id="ARBA00007964"/>
    </source>
</evidence>
<protein>
    <recommendedName>
        <fullName evidence="4">Prephenate dehydrogenase</fullName>
        <ecNumber evidence="3">1.3.1.12</ecNumber>
    </recommendedName>
</protein>
<evidence type="ECO:0000256" key="5">
    <source>
        <dbReference type="ARBA" id="ARBA00022498"/>
    </source>
</evidence>
<dbReference type="InterPro" id="IPR046826">
    <property type="entry name" value="PDH_N"/>
</dbReference>
<evidence type="ECO:0000256" key="9">
    <source>
        <dbReference type="ARBA" id="ARBA00023141"/>
    </source>
</evidence>
<dbReference type="SUPFAM" id="SSF48179">
    <property type="entry name" value="6-phosphogluconate dehydrogenase C-terminal domain-like"/>
    <property type="match status" value="1"/>
</dbReference>
<evidence type="ECO:0000256" key="4">
    <source>
        <dbReference type="ARBA" id="ARBA00016891"/>
    </source>
</evidence>
<feature type="transmembrane region" description="Helical" evidence="11">
    <location>
        <begin position="21"/>
        <end position="39"/>
    </location>
</feature>
<dbReference type="InterPro" id="IPR046825">
    <property type="entry name" value="PDH_C"/>
</dbReference>
<dbReference type="FunFam" id="3.40.50.720:FF:000208">
    <property type="entry name" value="Prephenate dehydrogenase"/>
    <property type="match status" value="1"/>
</dbReference>
<dbReference type="SUPFAM" id="SSF51735">
    <property type="entry name" value="NAD(P)-binding Rossmann-fold domains"/>
    <property type="match status" value="1"/>
</dbReference>
<keyword evidence="11" id="KW-0812">Transmembrane</keyword>
<dbReference type="Pfam" id="PF20463">
    <property type="entry name" value="PDH_C"/>
    <property type="match status" value="1"/>
</dbReference>
<keyword evidence="8" id="KW-0520">NAD</keyword>
<dbReference type="PROSITE" id="PS51176">
    <property type="entry name" value="PDH_ADH"/>
    <property type="match status" value="1"/>
</dbReference>
<dbReference type="GO" id="GO:0004665">
    <property type="term" value="F:prephenate dehydrogenase (NADP+) activity"/>
    <property type="evidence" value="ECO:0007669"/>
    <property type="project" value="InterPro"/>
</dbReference>
<comment type="catalytic activity">
    <reaction evidence="10">
        <text>prephenate + NAD(+) = 3-(4-hydroxyphenyl)pyruvate + CO2 + NADH</text>
        <dbReference type="Rhea" id="RHEA:13869"/>
        <dbReference type="ChEBI" id="CHEBI:16526"/>
        <dbReference type="ChEBI" id="CHEBI:29934"/>
        <dbReference type="ChEBI" id="CHEBI:36242"/>
        <dbReference type="ChEBI" id="CHEBI:57540"/>
        <dbReference type="ChEBI" id="CHEBI:57945"/>
        <dbReference type="EC" id="1.3.1.12"/>
    </reaction>
</comment>
<comment type="similarity">
    <text evidence="2">Belongs to the prephenate/arogenate dehydrogenase family.</text>
</comment>
<evidence type="ECO:0000256" key="8">
    <source>
        <dbReference type="ARBA" id="ARBA00023027"/>
    </source>
</evidence>
<dbReference type="EMBL" id="CP003122">
    <property type="protein sequence ID" value="AFJ25864.1"/>
    <property type="molecule type" value="Genomic_DNA"/>
</dbReference>
<evidence type="ECO:0000256" key="11">
    <source>
        <dbReference type="SAM" id="Phobius"/>
    </source>
</evidence>
<evidence type="ECO:0000256" key="1">
    <source>
        <dbReference type="ARBA" id="ARBA00005067"/>
    </source>
</evidence>
<keyword evidence="6" id="KW-0028">Amino-acid biosynthesis</keyword>
<dbReference type="InterPro" id="IPR050812">
    <property type="entry name" value="Preph/Arog_dehydrog"/>
</dbReference>
<dbReference type="InterPro" id="IPR036291">
    <property type="entry name" value="NAD(P)-bd_dom_sf"/>
</dbReference>
<dbReference type="AlphaFoldDB" id="I1ZLE0"/>
<dbReference type="NCBIfam" id="NF005105">
    <property type="entry name" value="PRK06545.1-3"/>
    <property type="match status" value="1"/>
</dbReference>
<dbReference type="PATRIC" id="fig|1114965.3.peg.833"/>
<dbReference type="InterPro" id="IPR003099">
    <property type="entry name" value="Prephen_DH"/>
</dbReference>
<dbReference type="EC" id="1.3.1.12" evidence="3"/>
<dbReference type="InterPro" id="IPR008927">
    <property type="entry name" value="6-PGluconate_DH-like_C_sf"/>
</dbReference>
<dbReference type="GO" id="GO:0006571">
    <property type="term" value="P:tyrosine biosynthetic process"/>
    <property type="evidence" value="ECO:0007669"/>
    <property type="project" value="UniProtKB-KW"/>
</dbReference>
<organism evidence="13 14">
    <name type="scientific">Streptococcus parasanguinis FW213</name>
    <dbReference type="NCBI Taxonomy" id="1114965"/>
    <lineage>
        <taxon>Bacteria</taxon>
        <taxon>Bacillati</taxon>
        <taxon>Bacillota</taxon>
        <taxon>Bacilli</taxon>
        <taxon>Lactobacillales</taxon>
        <taxon>Streptococcaceae</taxon>
        <taxon>Streptococcus</taxon>
    </lineage>
</organism>
<dbReference type="GO" id="GO:0008977">
    <property type="term" value="F:prephenate dehydrogenase (NAD+) activity"/>
    <property type="evidence" value="ECO:0007669"/>
    <property type="project" value="UniProtKB-EC"/>
</dbReference>
<name>I1ZLE0_STRPA</name>
<dbReference type="PaxDb" id="1114965-Spaf_0863"/>
<dbReference type="GO" id="GO:0070403">
    <property type="term" value="F:NAD+ binding"/>
    <property type="evidence" value="ECO:0007669"/>
    <property type="project" value="InterPro"/>
</dbReference>
<reference evidence="13 14" key="1">
    <citation type="journal article" date="2012" name="PLoS ONE">
        <title>Complete Genome and Transcriptomes of Streptococcus parasanguinis FW213: Phylogenic Relations and Potential Virulence Mechanisms.</title>
        <authorList>
            <person name="Geng J."/>
            <person name="Chiu C.H."/>
            <person name="Tang P."/>
            <person name="Chen Y."/>
            <person name="Shieh H.R."/>
            <person name="Hu S."/>
            <person name="Chen Y.Y."/>
        </authorList>
    </citation>
    <scope>NUCLEOTIDE SEQUENCE [LARGE SCALE GENOMIC DNA]</scope>
    <source>
        <strain evidence="13 14">FW213</strain>
    </source>
</reference>
<evidence type="ECO:0000313" key="13">
    <source>
        <dbReference type="EMBL" id="AFJ25864.1"/>
    </source>
</evidence>
<keyword evidence="5" id="KW-0827">Tyrosine biosynthesis</keyword>